<dbReference type="CDD" id="cd14733">
    <property type="entry name" value="BACK"/>
    <property type="match status" value="1"/>
</dbReference>
<dbReference type="SMART" id="SM00225">
    <property type="entry name" value="BTB"/>
    <property type="match status" value="1"/>
</dbReference>
<sequence length="337" mass="37703">MNTDSIGSVTNVSSKFVWEIDYFSISNFKKIGDCEISPNFSASSVTNKDTNFNMELYPRGVNEDCKGYLSLRVLTSDCIITKIDIKILNNKGEVAKNSVIEDAHITYSRGDDKFISKDFILNPVNNILNKGKLTIVCEIIRLSYVATEIKLKEKEQEAAALSRLAVLDAYENLIDDNQLSDVSLIAEGKAVKAHKCVLANSSKVFAAMFNAEMREKHENIVKITDIKYEVLVELIRFIYAGKVNNIDTLAEELLTAADKYGLNGTFEDTIAKNLSVDNVLHYLQLAQKLHINKLTEQALDFIVENASDVTEKPEFALLTDPDILRKVCCALAKKHAY</sequence>
<dbReference type="InterPro" id="IPR008974">
    <property type="entry name" value="TRAF-like"/>
</dbReference>
<dbReference type="Pfam" id="PF22486">
    <property type="entry name" value="MATH_2"/>
    <property type="match status" value="1"/>
</dbReference>
<evidence type="ECO:0000313" key="4">
    <source>
        <dbReference type="Proteomes" id="UP000215335"/>
    </source>
</evidence>
<accession>A0A232FA28</accession>
<dbReference type="Gene3D" id="1.25.40.420">
    <property type="match status" value="1"/>
</dbReference>
<name>A0A232FA28_9HYME</name>
<dbReference type="PROSITE" id="PS50097">
    <property type="entry name" value="BTB"/>
    <property type="match status" value="1"/>
</dbReference>
<organism evidence="3 4">
    <name type="scientific">Trichomalopsis sarcophagae</name>
    <dbReference type="NCBI Taxonomy" id="543379"/>
    <lineage>
        <taxon>Eukaryota</taxon>
        <taxon>Metazoa</taxon>
        <taxon>Ecdysozoa</taxon>
        <taxon>Arthropoda</taxon>
        <taxon>Hexapoda</taxon>
        <taxon>Insecta</taxon>
        <taxon>Pterygota</taxon>
        <taxon>Neoptera</taxon>
        <taxon>Endopterygota</taxon>
        <taxon>Hymenoptera</taxon>
        <taxon>Apocrita</taxon>
        <taxon>Proctotrupomorpha</taxon>
        <taxon>Chalcidoidea</taxon>
        <taxon>Pteromalidae</taxon>
        <taxon>Pteromalinae</taxon>
        <taxon>Trichomalopsis</taxon>
    </lineage>
</organism>
<dbReference type="Gene3D" id="2.60.210.10">
    <property type="entry name" value="Apoptosis, Tumor Necrosis Factor Receptor Associated Protein 2, Chain A"/>
    <property type="match status" value="1"/>
</dbReference>
<dbReference type="Pfam" id="PF00651">
    <property type="entry name" value="BTB"/>
    <property type="match status" value="1"/>
</dbReference>
<dbReference type="STRING" id="543379.A0A232FA28"/>
<dbReference type="AlphaFoldDB" id="A0A232FA28"/>
<dbReference type="SUPFAM" id="SSF49599">
    <property type="entry name" value="TRAF domain-like"/>
    <property type="match status" value="1"/>
</dbReference>
<evidence type="ECO:0000259" key="2">
    <source>
        <dbReference type="PROSITE" id="PS50144"/>
    </source>
</evidence>
<protein>
    <recommendedName>
        <fullName evidence="5">BTB domain-containing protein</fullName>
    </recommendedName>
</protein>
<dbReference type="SUPFAM" id="SSF54695">
    <property type="entry name" value="POZ domain"/>
    <property type="match status" value="1"/>
</dbReference>
<evidence type="ECO:0000313" key="3">
    <source>
        <dbReference type="EMBL" id="OXU27298.1"/>
    </source>
</evidence>
<dbReference type="PROSITE" id="PS50144">
    <property type="entry name" value="MATH"/>
    <property type="match status" value="1"/>
</dbReference>
<dbReference type="InterPro" id="IPR002083">
    <property type="entry name" value="MATH/TRAF_dom"/>
</dbReference>
<dbReference type="InterPro" id="IPR000210">
    <property type="entry name" value="BTB/POZ_dom"/>
</dbReference>
<dbReference type="Proteomes" id="UP000215335">
    <property type="component" value="Unassembled WGS sequence"/>
</dbReference>
<dbReference type="PANTHER" id="PTHR24413">
    <property type="entry name" value="SPECKLE-TYPE POZ PROTEIN"/>
    <property type="match status" value="1"/>
</dbReference>
<dbReference type="EMBL" id="NNAY01000633">
    <property type="protein sequence ID" value="OXU27298.1"/>
    <property type="molecule type" value="Genomic_DNA"/>
</dbReference>
<dbReference type="Gene3D" id="3.30.710.10">
    <property type="entry name" value="Potassium Channel Kv1.1, Chain A"/>
    <property type="match status" value="1"/>
</dbReference>
<reference evidence="3 4" key="1">
    <citation type="journal article" date="2017" name="Curr. Biol.">
        <title>The Evolution of Venom by Co-option of Single-Copy Genes.</title>
        <authorList>
            <person name="Martinson E.O."/>
            <person name="Mrinalini"/>
            <person name="Kelkar Y.D."/>
            <person name="Chang C.H."/>
            <person name="Werren J.H."/>
        </authorList>
    </citation>
    <scope>NUCLEOTIDE SEQUENCE [LARGE SCALE GENOMIC DNA]</scope>
    <source>
        <strain evidence="3 4">Alberta</strain>
        <tissue evidence="3">Whole body</tissue>
    </source>
</reference>
<proteinExistence type="predicted"/>
<gene>
    <name evidence="3" type="ORF">TSAR_004459</name>
</gene>
<dbReference type="GO" id="GO:0030163">
    <property type="term" value="P:protein catabolic process"/>
    <property type="evidence" value="ECO:0007669"/>
    <property type="project" value="UniProtKB-ARBA"/>
</dbReference>
<evidence type="ECO:0008006" key="5">
    <source>
        <dbReference type="Google" id="ProtNLM"/>
    </source>
</evidence>
<dbReference type="InterPro" id="IPR011333">
    <property type="entry name" value="SKP1/BTB/POZ_sf"/>
</dbReference>
<keyword evidence="4" id="KW-1185">Reference proteome</keyword>
<feature type="domain" description="BTB" evidence="1">
    <location>
        <begin position="180"/>
        <end position="247"/>
    </location>
</feature>
<comment type="caution">
    <text evidence="3">The sequence shown here is derived from an EMBL/GenBank/DDBJ whole genome shotgun (WGS) entry which is preliminary data.</text>
</comment>
<feature type="domain" description="MATH" evidence="2">
    <location>
        <begin position="13"/>
        <end position="139"/>
    </location>
</feature>
<evidence type="ECO:0000259" key="1">
    <source>
        <dbReference type="PROSITE" id="PS50097"/>
    </source>
</evidence>